<keyword evidence="5" id="KW-1185">Reference proteome</keyword>
<proteinExistence type="predicted"/>
<dbReference type="AlphaFoldDB" id="A0AAV2H2M1"/>
<name>A0AAV2H2M1_LYMST</name>
<protein>
    <recommendedName>
        <fullName evidence="3">Protein kinase domain-containing protein</fullName>
    </recommendedName>
</protein>
<evidence type="ECO:0000259" key="3">
    <source>
        <dbReference type="PROSITE" id="PS50011"/>
    </source>
</evidence>
<gene>
    <name evidence="4" type="ORF">GSLYS_00001823001</name>
</gene>
<dbReference type="InterPro" id="IPR050198">
    <property type="entry name" value="Non-receptor_tyrosine_kinases"/>
</dbReference>
<evidence type="ECO:0000256" key="1">
    <source>
        <dbReference type="ARBA" id="ARBA00022741"/>
    </source>
</evidence>
<dbReference type="InterPro" id="IPR001245">
    <property type="entry name" value="Ser-Thr/Tyr_kinase_cat_dom"/>
</dbReference>
<organism evidence="4 5">
    <name type="scientific">Lymnaea stagnalis</name>
    <name type="common">Great pond snail</name>
    <name type="synonym">Helix stagnalis</name>
    <dbReference type="NCBI Taxonomy" id="6523"/>
    <lineage>
        <taxon>Eukaryota</taxon>
        <taxon>Metazoa</taxon>
        <taxon>Spiralia</taxon>
        <taxon>Lophotrochozoa</taxon>
        <taxon>Mollusca</taxon>
        <taxon>Gastropoda</taxon>
        <taxon>Heterobranchia</taxon>
        <taxon>Euthyneura</taxon>
        <taxon>Panpulmonata</taxon>
        <taxon>Hygrophila</taxon>
        <taxon>Lymnaeoidea</taxon>
        <taxon>Lymnaeidae</taxon>
        <taxon>Lymnaea</taxon>
    </lineage>
</organism>
<dbReference type="PROSITE" id="PS50011">
    <property type="entry name" value="PROTEIN_KINASE_DOM"/>
    <property type="match status" value="1"/>
</dbReference>
<evidence type="ECO:0000313" key="4">
    <source>
        <dbReference type="EMBL" id="CAL1527653.1"/>
    </source>
</evidence>
<evidence type="ECO:0000256" key="2">
    <source>
        <dbReference type="ARBA" id="ARBA00022840"/>
    </source>
</evidence>
<dbReference type="InterPro" id="IPR011009">
    <property type="entry name" value="Kinase-like_dom_sf"/>
</dbReference>
<keyword evidence="2" id="KW-0067">ATP-binding</keyword>
<dbReference type="PANTHER" id="PTHR24418">
    <property type="entry name" value="TYROSINE-PROTEIN KINASE"/>
    <property type="match status" value="1"/>
</dbReference>
<dbReference type="Pfam" id="PF07714">
    <property type="entry name" value="PK_Tyr_Ser-Thr"/>
    <property type="match status" value="1"/>
</dbReference>
<accession>A0AAV2H2M1</accession>
<comment type="caution">
    <text evidence="4">The sequence shown here is derived from an EMBL/GenBank/DDBJ whole genome shotgun (WGS) entry which is preliminary data.</text>
</comment>
<keyword evidence="1" id="KW-0547">Nucleotide-binding</keyword>
<dbReference type="Proteomes" id="UP001497497">
    <property type="component" value="Unassembled WGS sequence"/>
</dbReference>
<dbReference type="GO" id="GO:0004672">
    <property type="term" value="F:protein kinase activity"/>
    <property type="evidence" value="ECO:0007669"/>
    <property type="project" value="InterPro"/>
</dbReference>
<sequence length="590" mass="67073">MIMECAEPDYSGLEKFNTKLKRMIATKYQASSSEDKHVTSLTTFLEVSLKDTHWLVKYFLEPQKEPPRKVSEPVQFYVIAQLIKKMFESDDISSLETLKAYFCINPLSVSAAPVCIPLIMRGLTQLLNLASGTQACVDIYPDVLQMITACKVKDPGAFEDLRPVFQSLMLSQDPTVRKVIVDWLKSCDVSEQSSIRHLMKAVATLLSPVLVIKHDEKMDRSSHGDFDGWYSIPGTFNGHPASLLMRPSTLEEILSSRPRHFDDVGDELSLNHVNILRHLRHENIITLFAYNTRHIPIFYVMEDSTNLQEYLRQRKAKRTYCSDATLVKYLSQAAAALQYCHCRNVVLRDITAASFVVTGSDTIKLASFHLAFTLAEKETERIVWFKESIMISSRRWPPESMRRNTWSKMSDIWMFGQLIYNVFTDVDVSDSEIGLERDEPNIRLQSDRCIDNIAIETIVSACAHLDPNQRANISNTINSLDLLIHKVTESPGRSATGSSLTNKTYNPKIDTTIKKLWDTGEDLSELRLIERALGSELGLNDYELEKMDVGYRRAHSSTRPSKADDRHLDMLLINPSDSESDYYSGNDSDD</sequence>
<feature type="domain" description="Protein kinase" evidence="3">
    <location>
        <begin position="215"/>
        <end position="488"/>
    </location>
</feature>
<dbReference type="Gene3D" id="1.10.510.10">
    <property type="entry name" value="Transferase(Phosphotransferase) domain 1"/>
    <property type="match status" value="1"/>
</dbReference>
<dbReference type="EMBL" id="CAXITT010000020">
    <property type="protein sequence ID" value="CAL1527653.1"/>
    <property type="molecule type" value="Genomic_DNA"/>
</dbReference>
<dbReference type="SUPFAM" id="SSF56112">
    <property type="entry name" value="Protein kinase-like (PK-like)"/>
    <property type="match status" value="1"/>
</dbReference>
<dbReference type="GO" id="GO:0005524">
    <property type="term" value="F:ATP binding"/>
    <property type="evidence" value="ECO:0007669"/>
    <property type="project" value="UniProtKB-KW"/>
</dbReference>
<reference evidence="4 5" key="1">
    <citation type="submission" date="2024-04" db="EMBL/GenBank/DDBJ databases">
        <authorList>
            <consortium name="Genoscope - CEA"/>
            <person name="William W."/>
        </authorList>
    </citation>
    <scope>NUCLEOTIDE SEQUENCE [LARGE SCALE GENOMIC DNA]</scope>
</reference>
<evidence type="ECO:0000313" key="5">
    <source>
        <dbReference type="Proteomes" id="UP001497497"/>
    </source>
</evidence>
<dbReference type="InterPro" id="IPR000719">
    <property type="entry name" value="Prot_kinase_dom"/>
</dbReference>